<dbReference type="InterPro" id="IPR029063">
    <property type="entry name" value="SAM-dependent_MTases_sf"/>
</dbReference>
<feature type="domain" description="Methyltransferase" evidence="2">
    <location>
        <begin position="25"/>
        <end position="115"/>
    </location>
</feature>
<sequence>MFKFGKKVNNKLLSLITLLPKNGEVLDLGSGLGANNIFLAKQGFKIACLDKDKEVIKRLKKAYPNINAVEKDILKFNFQEKKYNLVLALNVLHFFNSKDIKLIINNILRSLKKDGLFYLQVFSTKDSGYNKFLKSAKETEKNTFYSEKMRSFMHFFRKEELIKFFSKNRILEIEEKILKDSHPPRGKHKHAIIRILVRK</sequence>
<evidence type="ECO:0000313" key="3">
    <source>
        <dbReference type="EMBL" id="OGC48025.1"/>
    </source>
</evidence>
<evidence type="ECO:0000259" key="2">
    <source>
        <dbReference type="Pfam" id="PF13649"/>
    </source>
</evidence>
<organism evidence="3 4">
    <name type="scientific">candidate division WWE3 bacterium RIFCSPHIGHO2_01_FULL_35_17</name>
    <dbReference type="NCBI Taxonomy" id="1802614"/>
    <lineage>
        <taxon>Bacteria</taxon>
        <taxon>Katanobacteria</taxon>
    </lineage>
</organism>
<dbReference type="GO" id="GO:0016740">
    <property type="term" value="F:transferase activity"/>
    <property type="evidence" value="ECO:0007669"/>
    <property type="project" value="UniProtKB-KW"/>
</dbReference>
<dbReference type="CDD" id="cd02440">
    <property type="entry name" value="AdoMet_MTases"/>
    <property type="match status" value="1"/>
</dbReference>
<protein>
    <recommendedName>
        <fullName evidence="2">Methyltransferase domain-containing protein</fullName>
    </recommendedName>
</protein>
<dbReference type="PANTHER" id="PTHR43861">
    <property type="entry name" value="TRANS-ACONITATE 2-METHYLTRANSFERASE-RELATED"/>
    <property type="match status" value="1"/>
</dbReference>
<gene>
    <name evidence="3" type="ORF">A2713_00725</name>
</gene>
<evidence type="ECO:0000256" key="1">
    <source>
        <dbReference type="ARBA" id="ARBA00022679"/>
    </source>
</evidence>
<dbReference type="AlphaFoldDB" id="A0A1F4USV9"/>
<dbReference type="Proteomes" id="UP000176444">
    <property type="component" value="Unassembled WGS sequence"/>
</dbReference>
<accession>A0A1F4USV9</accession>
<keyword evidence="1" id="KW-0808">Transferase</keyword>
<name>A0A1F4USV9_UNCKA</name>
<dbReference type="InterPro" id="IPR041698">
    <property type="entry name" value="Methyltransf_25"/>
</dbReference>
<proteinExistence type="predicted"/>
<dbReference type="SUPFAM" id="SSF53335">
    <property type="entry name" value="S-adenosyl-L-methionine-dependent methyltransferases"/>
    <property type="match status" value="1"/>
</dbReference>
<reference evidence="3 4" key="1">
    <citation type="journal article" date="2016" name="Nat. Commun.">
        <title>Thousands of microbial genomes shed light on interconnected biogeochemical processes in an aquifer system.</title>
        <authorList>
            <person name="Anantharaman K."/>
            <person name="Brown C.T."/>
            <person name="Hug L.A."/>
            <person name="Sharon I."/>
            <person name="Castelle C.J."/>
            <person name="Probst A.J."/>
            <person name="Thomas B.C."/>
            <person name="Singh A."/>
            <person name="Wilkins M.J."/>
            <person name="Karaoz U."/>
            <person name="Brodie E.L."/>
            <person name="Williams K.H."/>
            <person name="Hubbard S.S."/>
            <person name="Banfield J.F."/>
        </authorList>
    </citation>
    <scope>NUCLEOTIDE SEQUENCE [LARGE SCALE GENOMIC DNA]</scope>
</reference>
<dbReference type="EMBL" id="MEUX01000003">
    <property type="protein sequence ID" value="OGC48025.1"/>
    <property type="molecule type" value="Genomic_DNA"/>
</dbReference>
<comment type="caution">
    <text evidence="3">The sequence shown here is derived from an EMBL/GenBank/DDBJ whole genome shotgun (WGS) entry which is preliminary data.</text>
</comment>
<evidence type="ECO:0000313" key="4">
    <source>
        <dbReference type="Proteomes" id="UP000176444"/>
    </source>
</evidence>
<dbReference type="Gene3D" id="3.40.50.150">
    <property type="entry name" value="Vaccinia Virus protein VP39"/>
    <property type="match status" value="1"/>
</dbReference>
<dbReference type="Pfam" id="PF13649">
    <property type="entry name" value="Methyltransf_25"/>
    <property type="match status" value="1"/>
</dbReference>